<reference evidence="2" key="1">
    <citation type="submission" date="2024-03" db="EMBL/GenBank/DDBJ databases">
        <authorList>
            <consortium name="ELIXIR-Norway"/>
            <consortium name="Elixir Norway"/>
        </authorList>
    </citation>
    <scope>NUCLEOTIDE SEQUENCE</scope>
</reference>
<protein>
    <submittedName>
        <fullName evidence="2">Uncharacterized protein</fullName>
    </submittedName>
</protein>
<accession>A0ABP1C0N7</accession>
<sequence>MVNLMQRSDSKTDVRDNDGAMKRATGKSDAEGGSSSWYAHGTSKRMVAHESESDYDSNEDSDEGTQPIQWAVDGEQRKQNLSEAANTTGESVLLQIQQMEITVSSSNVKERIIDDRKEDTRTSGLNLEAQLRRREGYSLSDVVGNQSGLELLGDDGHETGDVRPADDEACAEDTSKNDIWEDEAETCESNARRTRTFRGTEDLSRNLPKVLLEQPNGMRKGDCQGVPAVSVGEKSG</sequence>
<gene>
    <name evidence="2" type="ORF">CSSPJE1EN2_LOCUS23643</name>
</gene>
<feature type="region of interest" description="Disordered" evidence="1">
    <location>
        <begin position="215"/>
        <end position="236"/>
    </location>
</feature>
<dbReference type="EMBL" id="OZ023710">
    <property type="protein sequence ID" value="CAK9882287.1"/>
    <property type="molecule type" value="Genomic_DNA"/>
</dbReference>
<name>A0ABP1C0N7_9BRYO</name>
<evidence type="ECO:0000313" key="3">
    <source>
        <dbReference type="Proteomes" id="UP001497522"/>
    </source>
</evidence>
<evidence type="ECO:0000313" key="2">
    <source>
        <dbReference type="EMBL" id="CAK9882287.1"/>
    </source>
</evidence>
<keyword evidence="3" id="KW-1185">Reference proteome</keyword>
<feature type="region of interest" description="Disordered" evidence="1">
    <location>
        <begin position="1"/>
        <end position="86"/>
    </location>
</feature>
<proteinExistence type="predicted"/>
<organism evidence="2 3">
    <name type="scientific">Sphagnum jensenii</name>
    <dbReference type="NCBI Taxonomy" id="128206"/>
    <lineage>
        <taxon>Eukaryota</taxon>
        <taxon>Viridiplantae</taxon>
        <taxon>Streptophyta</taxon>
        <taxon>Embryophyta</taxon>
        <taxon>Bryophyta</taxon>
        <taxon>Sphagnophytina</taxon>
        <taxon>Sphagnopsida</taxon>
        <taxon>Sphagnales</taxon>
        <taxon>Sphagnaceae</taxon>
        <taxon>Sphagnum</taxon>
    </lineage>
</organism>
<evidence type="ECO:0000256" key="1">
    <source>
        <dbReference type="SAM" id="MobiDB-lite"/>
    </source>
</evidence>
<dbReference type="Proteomes" id="UP001497522">
    <property type="component" value="Chromosome 9"/>
</dbReference>
<feature type="compositionally biased region" description="Acidic residues" evidence="1">
    <location>
        <begin position="53"/>
        <end position="63"/>
    </location>
</feature>
<feature type="compositionally biased region" description="Basic and acidic residues" evidence="1">
    <location>
        <begin position="8"/>
        <end position="30"/>
    </location>
</feature>